<keyword evidence="4" id="KW-0863">Zinc-finger</keyword>
<evidence type="ECO:0000256" key="6">
    <source>
        <dbReference type="ARBA" id="ARBA00022833"/>
    </source>
</evidence>
<evidence type="ECO:0000256" key="3">
    <source>
        <dbReference type="ARBA" id="ARBA00022737"/>
    </source>
</evidence>
<comment type="caution">
    <text evidence="9">The sequence shown here is derived from an EMBL/GenBank/DDBJ whole genome shotgun (WGS) entry which is preliminary data.</text>
</comment>
<dbReference type="CDD" id="cd20335">
    <property type="entry name" value="BRcat_RBR"/>
    <property type="match status" value="1"/>
</dbReference>
<keyword evidence="10" id="KW-1185">Reference proteome</keyword>
<evidence type="ECO:0000256" key="7">
    <source>
        <dbReference type="SAM" id="MobiDB-lite"/>
    </source>
</evidence>
<gene>
    <name evidence="9" type="ORF">LTR36_003740</name>
</gene>
<evidence type="ECO:0000256" key="2">
    <source>
        <dbReference type="ARBA" id="ARBA00022723"/>
    </source>
</evidence>
<dbReference type="GO" id="GO:0016567">
    <property type="term" value="P:protein ubiquitination"/>
    <property type="evidence" value="ECO:0007669"/>
    <property type="project" value="InterPro"/>
</dbReference>
<keyword evidence="3" id="KW-0677">Repeat</keyword>
<evidence type="ECO:0000256" key="5">
    <source>
        <dbReference type="ARBA" id="ARBA00022786"/>
    </source>
</evidence>
<dbReference type="PANTHER" id="PTHR11685">
    <property type="entry name" value="RBR FAMILY RING FINGER AND IBR DOMAIN-CONTAINING"/>
    <property type="match status" value="1"/>
</dbReference>
<evidence type="ECO:0000256" key="4">
    <source>
        <dbReference type="ARBA" id="ARBA00022771"/>
    </source>
</evidence>
<organism evidence="9 10">
    <name type="scientific">Oleoguttula mirabilis</name>
    <dbReference type="NCBI Taxonomy" id="1507867"/>
    <lineage>
        <taxon>Eukaryota</taxon>
        <taxon>Fungi</taxon>
        <taxon>Dikarya</taxon>
        <taxon>Ascomycota</taxon>
        <taxon>Pezizomycotina</taxon>
        <taxon>Dothideomycetes</taxon>
        <taxon>Dothideomycetidae</taxon>
        <taxon>Mycosphaerellales</taxon>
        <taxon>Teratosphaeriaceae</taxon>
        <taxon>Oleoguttula</taxon>
    </lineage>
</organism>
<keyword evidence="1" id="KW-0808">Transferase</keyword>
<dbReference type="PROSITE" id="PS51873">
    <property type="entry name" value="TRIAD"/>
    <property type="match status" value="1"/>
</dbReference>
<evidence type="ECO:0000259" key="8">
    <source>
        <dbReference type="PROSITE" id="PS51873"/>
    </source>
</evidence>
<accession>A0AAV9JIR4</accession>
<evidence type="ECO:0000256" key="1">
    <source>
        <dbReference type="ARBA" id="ARBA00022679"/>
    </source>
</evidence>
<feature type="region of interest" description="Disordered" evidence="7">
    <location>
        <begin position="290"/>
        <end position="337"/>
    </location>
</feature>
<name>A0AAV9JIR4_9PEZI</name>
<dbReference type="GO" id="GO:0008270">
    <property type="term" value="F:zinc ion binding"/>
    <property type="evidence" value="ECO:0007669"/>
    <property type="project" value="UniProtKB-KW"/>
</dbReference>
<protein>
    <recommendedName>
        <fullName evidence="8">RING-type domain-containing protein</fullName>
    </recommendedName>
</protein>
<reference evidence="9 10" key="1">
    <citation type="submission" date="2021-11" db="EMBL/GenBank/DDBJ databases">
        <title>Black yeast isolated from Biological Soil Crust.</title>
        <authorList>
            <person name="Kurbessoian T."/>
        </authorList>
    </citation>
    <scope>NUCLEOTIDE SEQUENCE [LARGE SCALE GENOMIC DNA]</scope>
    <source>
        <strain evidence="9 10">CCFEE 5522</strain>
    </source>
</reference>
<proteinExistence type="predicted"/>
<keyword evidence="5" id="KW-0833">Ubl conjugation pathway</keyword>
<dbReference type="Pfam" id="PF22191">
    <property type="entry name" value="IBR_1"/>
    <property type="match status" value="1"/>
</dbReference>
<evidence type="ECO:0000313" key="10">
    <source>
        <dbReference type="Proteomes" id="UP001324427"/>
    </source>
</evidence>
<dbReference type="Gene3D" id="1.20.120.1750">
    <property type="match status" value="1"/>
</dbReference>
<dbReference type="AlphaFoldDB" id="A0AAV9JIR4"/>
<keyword evidence="2" id="KW-0479">Metal-binding</keyword>
<feature type="domain" description="RING-type" evidence="8">
    <location>
        <begin position="37"/>
        <end position="285"/>
    </location>
</feature>
<dbReference type="EMBL" id="JAVFHQ010000022">
    <property type="protein sequence ID" value="KAK4544836.1"/>
    <property type="molecule type" value="Genomic_DNA"/>
</dbReference>
<dbReference type="CDD" id="cd20336">
    <property type="entry name" value="Rcat_RBR"/>
    <property type="match status" value="1"/>
</dbReference>
<sequence>MVSTMAAKRSAPDETTITSKRAKIQTEGGLAIYTAINEKACILCCETKTTFPRVSANCKRSHKNDVCNLCWTKYINAKLFANPSGAATCVQCPAQVSYDHIRKITGLTKYKHYAYLVSCARAEREGKRECLGDYTDNVGNKFACHHFQCHDEEKDGRVFECEKCGNQECVRCDIREHQGETCDVFQARLQTVHGHDEALTAAALLEGYEGKEKVGKAEKEKNMFKLPKPCPACGVLIERGNKCPHMTCLKCGNQFCIRCNAPYFGENSVPQLGNKAHQPDCTYYKREKEDRRFQRRVKKSEGAEEEAGGQEDESKRASIDQSAADASLAKKVVAEAA</sequence>
<keyword evidence="6" id="KW-0862">Zinc</keyword>
<dbReference type="Proteomes" id="UP001324427">
    <property type="component" value="Unassembled WGS sequence"/>
</dbReference>
<dbReference type="InterPro" id="IPR044066">
    <property type="entry name" value="TRIAD_supradom"/>
</dbReference>
<dbReference type="GO" id="GO:0004842">
    <property type="term" value="F:ubiquitin-protein transferase activity"/>
    <property type="evidence" value="ECO:0007669"/>
    <property type="project" value="InterPro"/>
</dbReference>
<dbReference type="SUPFAM" id="SSF57850">
    <property type="entry name" value="RING/U-box"/>
    <property type="match status" value="1"/>
</dbReference>
<dbReference type="InterPro" id="IPR031127">
    <property type="entry name" value="E3_UB_ligase_RBR"/>
</dbReference>
<evidence type="ECO:0000313" key="9">
    <source>
        <dbReference type="EMBL" id="KAK4544836.1"/>
    </source>
</evidence>